<keyword evidence="5 7" id="KW-0687">Ribonucleoprotein</keyword>
<dbReference type="InterPro" id="IPR013843">
    <property type="entry name" value="Ribosomal_eS4_N"/>
</dbReference>
<evidence type="ECO:0000256" key="6">
    <source>
        <dbReference type="ARBA" id="ARBA00035272"/>
    </source>
</evidence>
<dbReference type="Pfam" id="PF00900">
    <property type="entry name" value="Ribosomal_S4e"/>
    <property type="match status" value="1"/>
</dbReference>
<keyword evidence="4 7" id="KW-0689">Ribosomal protein</keyword>
<comment type="similarity">
    <text evidence="1 7">Belongs to the eukaryotic ribosomal protein eS4 family.</text>
</comment>
<evidence type="ECO:0000313" key="9">
    <source>
        <dbReference type="EMBL" id="HIH69369.1"/>
    </source>
</evidence>
<dbReference type="InterPro" id="IPR036986">
    <property type="entry name" value="S4_RNA-bd_sf"/>
</dbReference>
<name>A0A832RVR3_9EURY</name>
<dbReference type="PANTHER" id="PTHR11581:SF0">
    <property type="entry name" value="SMALL RIBOSOMAL SUBUNIT PROTEIN ES4"/>
    <property type="match status" value="1"/>
</dbReference>
<dbReference type="Gene3D" id="2.40.50.740">
    <property type="match status" value="1"/>
</dbReference>
<reference evidence="9" key="1">
    <citation type="journal article" date="2020" name="bioRxiv">
        <title>A rank-normalized archaeal taxonomy based on genome phylogeny resolves widespread incomplete and uneven classifications.</title>
        <authorList>
            <person name="Rinke C."/>
            <person name="Chuvochina M."/>
            <person name="Mussig A.J."/>
            <person name="Chaumeil P.-A."/>
            <person name="Waite D.W."/>
            <person name="Whitman W.B."/>
            <person name="Parks D.H."/>
            <person name="Hugenholtz P."/>
        </authorList>
    </citation>
    <scope>NUCLEOTIDE SEQUENCE</scope>
    <source>
        <strain evidence="9">UBA12518</strain>
    </source>
</reference>
<keyword evidence="2" id="KW-0699">rRNA-binding</keyword>
<keyword evidence="3 7" id="KW-0694">RNA-binding</keyword>
<dbReference type="EMBL" id="DUIH01000009">
    <property type="protein sequence ID" value="HIH69369.1"/>
    <property type="molecule type" value="Genomic_DNA"/>
</dbReference>
<dbReference type="Gene3D" id="2.30.30.30">
    <property type="match status" value="1"/>
</dbReference>
<dbReference type="Pfam" id="PF01479">
    <property type="entry name" value="S4"/>
    <property type="match status" value="1"/>
</dbReference>
<evidence type="ECO:0000256" key="5">
    <source>
        <dbReference type="ARBA" id="ARBA00023274"/>
    </source>
</evidence>
<sequence length="240" mass="27130">MSGHQKAVSAPRSWRLPRKAHKWVAKPMPGPHSKHTSITLLMVLRDVLGLVDNAREAKRVLNEGNVLVDGKVRREPKFPVGVFDVLSIPKLERRYRVLVDRHARLYLVEDMEQNLVKLYKVKNKRMLRGGRIQLNLHDGTNILVEDEGIRPGDSLVLSLPDKSIIEHVPFRKGTLGYVVEGKHAGELAKVKDIHVFKRPTKNTVTLEVRGEVVETVVDYVFALGREEPAISIPETLEEVA</sequence>
<evidence type="ECO:0000256" key="3">
    <source>
        <dbReference type="ARBA" id="ARBA00022884"/>
    </source>
</evidence>
<dbReference type="InterPro" id="IPR014722">
    <property type="entry name" value="Rib_uL2_dom2"/>
</dbReference>
<organism evidence="9 10">
    <name type="scientific">Methermicoccus shengliensis</name>
    <dbReference type="NCBI Taxonomy" id="660064"/>
    <lineage>
        <taxon>Archaea</taxon>
        <taxon>Methanobacteriati</taxon>
        <taxon>Methanobacteriota</taxon>
        <taxon>Stenosarchaea group</taxon>
        <taxon>Methanomicrobia</taxon>
        <taxon>Methanosarcinales</taxon>
        <taxon>Methermicoccaceae</taxon>
        <taxon>Methermicoccus</taxon>
    </lineage>
</organism>
<gene>
    <name evidence="7" type="primary">rps4e</name>
    <name evidence="9" type="ORF">HA299_01925</name>
</gene>
<evidence type="ECO:0000256" key="4">
    <source>
        <dbReference type="ARBA" id="ARBA00022980"/>
    </source>
</evidence>
<accession>A0A832RVR3</accession>
<dbReference type="GO" id="GO:0006412">
    <property type="term" value="P:translation"/>
    <property type="evidence" value="ECO:0007669"/>
    <property type="project" value="UniProtKB-UniRule"/>
</dbReference>
<evidence type="ECO:0000259" key="8">
    <source>
        <dbReference type="SMART" id="SM00363"/>
    </source>
</evidence>
<dbReference type="InterPro" id="IPR038237">
    <property type="entry name" value="Ribosomal_eS4_central_sf"/>
</dbReference>
<evidence type="ECO:0000313" key="10">
    <source>
        <dbReference type="Proteomes" id="UP000600363"/>
    </source>
</evidence>
<dbReference type="PROSITE" id="PS50889">
    <property type="entry name" value="S4"/>
    <property type="match status" value="1"/>
</dbReference>
<dbReference type="Pfam" id="PF08071">
    <property type="entry name" value="RS4NT"/>
    <property type="match status" value="1"/>
</dbReference>
<dbReference type="Proteomes" id="UP000600363">
    <property type="component" value="Unassembled WGS sequence"/>
</dbReference>
<dbReference type="InterPro" id="IPR000876">
    <property type="entry name" value="Ribosomal_eS4"/>
</dbReference>
<dbReference type="SMART" id="SM00363">
    <property type="entry name" value="S4"/>
    <property type="match status" value="1"/>
</dbReference>
<dbReference type="PIRSF" id="PIRSF002116">
    <property type="entry name" value="Ribosomal_S4"/>
    <property type="match status" value="1"/>
</dbReference>
<evidence type="ECO:0000256" key="2">
    <source>
        <dbReference type="ARBA" id="ARBA00022730"/>
    </source>
</evidence>
<dbReference type="RefSeq" id="WP_042685431.1">
    <property type="nucleotide sequence ID" value="NZ_DUIH01000009.1"/>
</dbReference>
<comment type="caution">
    <text evidence="9">The sequence shown here is derived from an EMBL/GenBank/DDBJ whole genome shotgun (WGS) entry which is preliminary data.</text>
</comment>
<dbReference type="PANTHER" id="PTHR11581">
    <property type="entry name" value="30S/40S RIBOSOMAL PROTEIN S4"/>
    <property type="match status" value="1"/>
</dbReference>
<feature type="domain" description="RNA-binding S4" evidence="8">
    <location>
        <begin position="39"/>
        <end position="102"/>
    </location>
</feature>
<evidence type="ECO:0000256" key="1">
    <source>
        <dbReference type="ARBA" id="ARBA00007500"/>
    </source>
</evidence>
<dbReference type="InterPro" id="IPR002942">
    <property type="entry name" value="S4_RNA-bd"/>
</dbReference>
<evidence type="ECO:0000256" key="7">
    <source>
        <dbReference type="HAMAP-Rule" id="MF_00485"/>
    </source>
</evidence>
<dbReference type="HAMAP" id="MF_00485">
    <property type="entry name" value="Ribosomal_eS4"/>
    <property type="match status" value="1"/>
</dbReference>
<dbReference type="GO" id="GO:0022627">
    <property type="term" value="C:cytosolic small ribosomal subunit"/>
    <property type="evidence" value="ECO:0007669"/>
    <property type="project" value="TreeGrafter"/>
</dbReference>
<dbReference type="Gene3D" id="3.10.290.10">
    <property type="entry name" value="RNA-binding S4 domain"/>
    <property type="match status" value="1"/>
</dbReference>
<dbReference type="AlphaFoldDB" id="A0A832RVR3"/>
<proteinExistence type="inferred from homology"/>
<dbReference type="SUPFAM" id="SSF55174">
    <property type="entry name" value="Alpha-L RNA-binding motif"/>
    <property type="match status" value="1"/>
</dbReference>
<dbReference type="GO" id="GO:0003735">
    <property type="term" value="F:structural constituent of ribosome"/>
    <property type="evidence" value="ECO:0007669"/>
    <property type="project" value="InterPro"/>
</dbReference>
<dbReference type="InterPro" id="IPR013845">
    <property type="entry name" value="Ribosomal_eS4_central_region"/>
</dbReference>
<dbReference type="NCBIfam" id="NF003312">
    <property type="entry name" value="PRK04313.1"/>
    <property type="match status" value="1"/>
</dbReference>
<dbReference type="CDD" id="cd00165">
    <property type="entry name" value="S4"/>
    <property type="match status" value="1"/>
</dbReference>
<protein>
    <recommendedName>
        <fullName evidence="6 7">Small ribosomal subunit protein eS4</fullName>
    </recommendedName>
</protein>
<dbReference type="GO" id="GO:0019843">
    <property type="term" value="F:rRNA binding"/>
    <property type="evidence" value="ECO:0007669"/>
    <property type="project" value="UniProtKB-KW"/>
</dbReference>